<dbReference type="InterPro" id="IPR002509">
    <property type="entry name" value="NODB_dom"/>
</dbReference>
<evidence type="ECO:0000313" key="6">
    <source>
        <dbReference type="EMBL" id="HCL01355.1"/>
    </source>
</evidence>
<organism evidence="6 7">
    <name type="scientific">Lachnoclostridium phytofermentans</name>
    <dbReference type="NCBI Taxonomy" id="66219"/>
    <lineage>
        <taxon>Bacteria</taxon>
        <taxon>Bacillati</taxon>
        <taxon>Bacillota</taxon>
        <taxon>Clostridia</taxon>
        <taxon>Lachnospirales</taxon>
        <taxon>Lachnospiraceae</taxon>
    </lineage>
</organism>
<dbReference type="CDD" id="cd10954">
    <property type="entry name" value="CE4_CtAXE_like"/>
    <property type="match status" value="1"/>
</dbReference>
<reference evidence="6 7" key="1">
    <citation type="journal article" date="2018" name="Nat. Biotechnol.">
        <title>A standardized bacterial taxonomy based on genome phylogeny substantially revises the tree of life.</title>
        <authorList>
            <person name="Parks D.H."/>
            <person name="Chuvochina M."/>
            <person name="Waite D.W."/>
            <person name="Rinke C."/>
            <person name="Skarshewski A."/>
            <person name="Chaumeil P.A."/>
            <person name="Hugenholtz P."/>
        </authorList>
    </citation>
    <scope>NUCLEOTIDE SEQUENCE [LARGE SCALE GENOMIC DNA]</scope>
    <source>
        <strain evidence="6">UBA11728</strain>
    </source>
</reference>
<sequence>MRKVNIVRRRRRRNRKLLYALQISWIVLAITATIVIITQSSKWFGNGDSTEVNAEGTIGNNGEPNGSTDQDSSGDIHTGTPTPEVTITPTVSPEGSGNEAGDDGTGQVGTPSITPGVGENEGSTNPGETTPPEDNGDSSASIGDSDRVIDPEKPMVALTFDDGPYPPVTKKILETLEKNDARATFFVMGNRMDTYGETAKMVHDAGNQIGNHSYSHKDLTKLDKKGIEHEVDYSNELINEVADVGNAFLRPPYGAKSEKVSQYVKVPMIAWCVDTLDWKSRDKNAVFEEVKKSVSDGAIILMHDLYPSTADAIELVVPWLIEQGYQVVTVEEMFKAKGIELEAGKIYYNAK</sequence>
<keyword evidence="4" id="KW-0812">Transmembrane</keyword>
<dbReference type="PANTHER" id="PTHR10587:SF133">
    <property type="entry name" value="CHITIN DEACETYLASE 1-RELATED"/>
    <property type="match status" value="1"/>
</dbReference>
<comment type="caution">
    <text evidence="6">The sequence shown here is derived from an EMBL/GenBank/DDBJ whole genome shotgun (WGS) entry which is preliminary data.</text>
</comment>
<name>A0A3D2X485_9FIRM</name>
<feature type="compositionally biased region" description="Polar residues" evidence="3">
    <location>
        <begin position="53"/>
        <end position="75"/>
    </location>
</feature>
<keyword evidence="4" id="KW-1133">Transmembrane helix</keyword>
<dbReference type="SUPFAM" id="SSF88713">
    <property type="entry name" value="Glycoside hydrolase/deacetylase"/>
    <property type="match status" value="1"/>
</dbReference>
<dbReference type="AlphaFoldDB" id="A0A3D2X485"/>
<dbReference type="InterPro" id="IPR011330">
    <property type="entry name" value="Glyco_hydro/deAcase_b/a-brl"/>
</dbReference>
<protein>
    <recommendedName>
        <fullName evidence="5">NodB homology domain-containing protein</fullName>
    </recommendedName>
</protein>
<evidence type="ECO:0000256" key="3">
    <source>
        <dbReference type="SAM" id="MobiDB-lite"/>
    </source>
</evidence>
<evidence type="ECO:0000256" key="2">
    <source>
        <dbReference type="ARBA" id="ARBA00022801"/>
    </source>
</evidence>
<feature type="transmembrane region" description="Helical" evidence="4">
    <location>
        <begin position="17"/>
        <end position="37"/>
    </location>
</feature>
<evidence type="ECO:0000259" key="5">
    <source>
        <dbReference type="PROSITE" id="PS51677"/>
    </source>
</evidence>
<evidence type="ECO:0000256" key="1">
    <source>
        <dbReference type="ARBA" id="ARBA00022723"/>
    </source>
</evidence>
<feature type="domain" description="NodB homology" evidence="5">
    <location>
        <begin position="154"/>
        <end position="328"/>
    </location>
</feature>
<dbReference type="Gene3D" id="3.20.20.370">
    <property type="entry name" value="Glycoside hydrolase/deacetylase"/>
    <property type="match status" value="1"/>
</dbReference>
<dbReference type="GO" id="GO:0016810">
    <property type="term" value="F:hydrolase activity, acting on carbon-nitrogen (but not peptide) bonds"/>
    <property type="evidence" value="ECO:0007669"/>
    <property type="project" value="InterPro"/>
</dbReference>
<dbReference type="Pfam" id="PF01522">
    <property type="entry name" value="Polysacc_deac_1"/>
    <property type="match status" value="1"/>
</dbReference>
<gene>
    <name evidence="6" type="ORF">DHW61_02900</name>
</gene>
<accession>A0A3D2X485</accession>
<proteinExistence type="predicted"/>
<dbReference type="EMBL" id="DPVV01000105">
    <property type="protein sequence ID" value="HCL01355.1"/>
    <property type="molecule type" value="Genomic_DNA"/>
</dbReference>
<keyword evidence="2" id="KW-0378">Hydrolase</keyword>
<dbReference type="InterPro" id="IPR050248">
    <property type="entry name" value="Polysacc_deacetylase_ArnD"/>
</dbReference>
<feature type="region of interest" description="Disordered" evidence="3">
    <location>
        <begin position="53"/>
        <end position="150"/>
    </location>
</feature>
<keyword evidence="1" id="KW-0479">Metal-binding</keyword>
<dbReference type="GO" id="GO:0005975">
    <property type="term" value="P:carbohydrate metabolic process"/>
    <property type="evidence" value="ECO:0007669"/>
    <property type="project" value="InterPro"/>
</dbReference>
<dbReference type="PROSITE" id="PS51677">
    <property type="entry name" value="NODB"/>
    <property type="match status" value="1"/>
</dbReference>
<feature type="compositionally biased region" description="Low complexity" evidence="3">
    <location>
        <begin position="78"/>
        <end position="94"/>
    </location>
</feature>
<dbReference type="GO" id="GO:0016020">
    <property type="term" value="C:membrane"/>
    <property type="evidence" value="ECO:0007669"/>
    <property type="project" value="TreeGrafter"/>
</dbReference>
<evidence type="ECO:0000313" key="7">
    <source>
        <dbReference type="Proteomes" id="UP000262969"/>
    </source>
</evidence>
<dbReference type="GO" id="GO:0046872">
    <property type="term" value="F:metal ion binding"/>
    <property type="evidence" value="ECO:0007669"/>
    <property type="project" value="UniProtKB-KW"/>
</dbReference>
<evidence type="ECO:0000256" key="4">
    <source>
        <dbReference type="SAM" id="Phobius"/>
    </source>
</evidence>
<dbReference type="PANTHER" id="PTHR10587">
    <property type="entry name" value="GLYCOSYL TRANSFERASE-RELATED"/>
    <property type="match status" value="1"/>
</dbReference>
<dbReference type="Proteomes" id="UP000262969">
    <property type="component" value="Unassembled WGS sequence"/>
</dbReference>
<keyword evidence="4" id="KW-0472">Membrane</keyword>